<dbReference type="InterPro" id="IPR011188">
    <property type="entry name" value="UPF0302"/>
</dbReference>
<dbReference type="Pfam" id="PF08864">
    <property type="entry name" value="UPF0302"/>
    <property type="match status" value="1"/>
</dbReference>
<evidence type="ECO:0000259" key="2">
    <source>
        <dbReference type="Pfam" id="PF08864"/>
    </source>
</evidence>
<dbReference type="EMBL" id="JBHUIK010000008">
    <property type="protein sequence ID" value="MFD2216709.1"/>
    <property type="molecule type" value="Genomic_DNA"/>
</dbReference>
<dbReference type="PIRSF" id="PIRSF007165">
    <property type="entry name" value="UCP007165"/>
    <property type="match status" value="1"/>
</dbReference>
<dbReference type="InterPro" id="IPR027393">
    <property type="entry name" value="Virus_scaffolding_prot_C"/>
</dbReference>
<feature type="domain" description="IDEAL" evidence="1">
    <location>
        <begin position="142"/>
        <end position="168"/>
    </location>
</feature>
<protein>
    <submittedName>
        <fullName evidence="3">YpiB family protein</fullName>
    </submittedName>
</protein>
<keyword evidence="4" id="KW-1185">Reference proteome</keyword>
<gene>
    <name evidence="3" type="ORF">ACFSKK_23820</name>
</gene>
<sequence length="173" mass="20442">MNWISTSKKDEFLKWFLNNHQLKNKEARRLIEYIQKNHHILKNLSFTDYVHSKDRTIVVSSINSDESGFLFYTNGQKTEDVSRAFGSLMSSPSEKVYLILHYFGKHSDHRYTQLVETHRIHSIKQYEQSEKDAKATDSVVEIALLKSRINKALDDRDEELFHELVNQLKEIQK</sequence>
<organism evidence="3 4">
    <name type="scientific">Metabacillus endolithicus</name>
    <dbReference type="NCBI Taxonomy" id="1535204"/>
    <lineage>
        <taxon>Bacteria</taxon>
        <taxon>Bacillati</taxon>
        <taxon>Bacillota</taxon>
        <taxon>Bacilli</taxon>
        <taxon>Bacillales</taxon>
        <taxon>Bacillaceae</taxon>
        <taxon>Metabacillus</taxon>
    </lineage>
</organism>
<dbReference type="Gene3D" id="3.40.1530.30">
    <property type="entry name" value="Uncharacterised family UPF0302, N-terminal domain"/>
    <property type="match status" value="1"/>
</dbReference>
<reference evidence="4" key="1">
    <citation type="journal article" date="2019" name="Int. J. Syst. Evol. Microbiol.">
        <title>The Global Catalogue of Microorganisms (GCM) 10K type strain sequencing project: providing services to taxonomists for standard genome sequencing and annotation.</title>
        <authorList>
            <consortium name="The Broad Institute Genomics Platform"/>
            <consortium name="The Broad Institute Genome Sequencing Center for Infectious Disease"/>
            <person name="Wu L."/>
            <person name="Ma J."/>
        </authorList>
    </citation>
    <scope>NUCLEOTIDE SEQUENCE [LARGE SCALE GENOMIC DNA]</scope>
    <source>
        <strain evidence="4">CGMCC 1.15474</strain>
    </source>
</reference>
<dbReference type="Gene3D" id="4.10.810.10">
    <property type="entry name" value="Virus Scaffolding Protein, Chain A"/>
    <property type="match status" value="1"/>
</dbReference>
<comment type="caution">
    <text evidence="3">The sequence shown here is derived from an EMBL/GenBank/DDBJ whole genome shotgun (WGS) entry which is preliminary data.</text>
</comment>
<dbReference type="Pfam" id="PF08858">
    <property type="entry name" value="IDEAL"/>
    <property type="match status" value="1"/>
</dbReference>
<evidence type="ECO:0000313" key="4">
    <source>
        <dbReference type="Proteomes" id="UP001597318"/>
    </source>
</evidence>
<feature type="domain" description="UPF0302" evidence="2">
    <location>
        <begin position="9"/>
        <end position="111"/>
    </location>
</feature>
<dbReference type="RefSeq" id="WP_176551097.1">
    <property type="nucleotide sequence ID" value="NZ_JBHUIK010000008.1"/>
</dbReference>
<dbReference type="InterPro" id="IPR014957">
    <property type="entry name" value="IDEAL_dom"/>
</dbReference>
<dbReference type="InterPro" id="IPR038091">
    <property type="entry name" value="UPF0302_N_sf"/>
</dbReference>
<proteinExistence type="predicted"/>
<dbReference type="InterPro" id="IPR014963">
    <property type="entry name" value="UPF0302_N"/>
</dbReference>
<dbReference type="Proteomes" id="UP001597318">
    <property type="component" value="Unassembled WGS sequence"/>
</dbReference>
<name>A0ABW5C688_9BACI</name>
<accession>A0ABW5C688</accession>
<evidence type="ECO:0000313" key="3">
    <source>
        <dbReference type="EMBL" id="MFD2216709.1"/>
    </source>
</evidence>
<evidence type="ECO:0000259" key="1">
    <source>
        <dbReference type="Pfam" id="PF08858"/>
    </source>
</evidence>